<protein>
    <submittedName>
        <fullName evidence="1">Uncharacterized protein</fullName>
    </submittedName>
</protein>
<proteinExistence type="predicted"/>
<accession>A0ACB7Y198</accession>
<comment type="caution">
    <text evidence="1">The sequence shown here is derived from an EMBL/GenBank/DDBJ whole genome shotgun (WGS) entry which is preliminary data.</text>
</comment>
<evidence type="ECO:0000313" key="2">
    <source>
        <dbReference type="Proteomes" id="UP000828048"/>
    </source>
</evidence>
<name>A0ACB7Y198_9ERIC</name>
<reference evidence="1 2" key="1">
    <citation type="journal article" date="2021" name="Hortic Res">
        <title>High-quality reference genome and annotation aids understanding of berry development for evergreen blueberry (Vaccinium darrowii).</title>
        <authorList>
            <person name="Yu J."/>
            <person name="Hulse-Kemp A.M."/>
            <person name="Babiker E."/>
            <person name="Staton M."/>
        </authorList>
    </citation>
    <scope>NUCLEOTIDE SEQUENCE [LARGE SCALE GENOMIC DNA]</scope>
    <source>
        <strain evidence="2">cv. NJ 8807/NJ 8810</strain>
        <tissue evidence="1">Young leaf</tissue>
    </source>
</reference>
<evidence type="ECO:0000313" key="1">
    <source>
        <dbReference type="EMBL" id="KAH7846755.1"/>
    </source>
</evidence>
<keyword evidence="2" id="KW-1185">Reference proteome</keyword>
<organism evidence="1 2">
    <name type="scientific">Vaccinium darrowii</name>
    <dbReference type="NCBI Taxonomy" id="229202"/>
    <lineage>
        <taxon>Eukaryota</taxon>
        <taxon>Viridiplantae</taxon>
        <taxon>Streptophyta</taxon>
        <taxon>Embryophyta</taxon>
        <taxon>Tracheophyta</taxon>
        <taxon>Spermatophyta</taxon>
        <taxon>Magnoliopsida</taxon>
        <taxon>eudicotyledons</taxon>
        <taxon>Gunneridae</taxon>
        <taxon>Pentapetalae</taxon>
        <taxon>asterids</taxon>
        <taxon>Ericales</taxon>
        <taxon>Ericaceae</taxon>
        <taxon>Vaccinioideae</taxon>
        <taxon>Vaccinieae</taxon>
        <taxon>Vaccinium</taxon>
    </lineage>
</organism>
<dbReference type="Proteomes" id="UP000828048">
    <property type="component" value="Chromosome 5"/>
</dbReference>
<sequence>MEILYASLLGFFLIIVIYLFFNKKSSGNANIPPGKTGFPVIGETLEFLSTGWKGHPEKFIFDRIAKYSSSIFRTNIIGSPMVFFCGLNDHRFLFNNENKLVQVWFPGSLEKVFLQSKRISPADEFQENPNFVRKFFQPLVLQGHVGLMDTIAHCYFVTHWEKKDTVVVLPLAKHYSFLLACRVLMSVEDPDIVAPLEKPFGLVLKGVISFPINLPGTPFNRAIKAATFIKKELLVIVKQRKIALAEGRASPTQDFLSWLLSTSDENGNFMSEEEIANKMFGMLIGSQDNITSVSATPTTTHHPPPPPPPPHHHHHPTTTSTSSHHQPPPPPTTATTSTTSSTMHHRHHPPPTTITATTTPPTTTHHHRHHPPPPPPHHPQPPPPATTATTHHHRHPPPPPPPPTIATTATNHHPLPPPPPTTTPTTTSTSSHHAPPPPPATATTHHLQPPASTPPTDS</sequence>
<gene>
    <name evidence="1" type="ORF">Vadar_017782</name>
</gene>
<dbReference type="EMBL" id="CM037155">
    <property type="protein sequence ID" value="KAH7846755.1"/>
    <property type="molecule type" value="Genomic_DNA"/>
</dbReference>